<keyword evidence="2" id="KW-1185">Reference proteome</keyword>
<evidence type="ECO:0000313" key="1">
    <source>
        <dbReference type="EMBL" id="CAG8741475.1"/>
    </source>
</evidence>
<sequence>GSSEFDVNFRFSYEIPPACFFDYSQNKNIKQACNTEIELTLLQDTKIQNKLEIYNMEVYSKFNEAWDFHTYNFPTLTLQSSSKESRNEQYKNNN</sequence>
<organism evidence="1 2">
    <name type="scientific">Racocetra fulgida</name>
    <dbReference type="NCBI Taxonomy" id="60492"/>
    <lineage>
        <taxon>Eukaryota</taxon>
        <taxon>Fungi</taxon>
        <taxon>Fungi incertae sedis</taxon>
        <taxon>Mucoromycota</taxon>
        <taxon>Glomeromycotina</taxon>
        <taxon>Glomeromycetes</taxon>
        <taxon>Diversisporales</taxon>
        <taxon>Gigasporaceae</taxon>
        <taxon>Racocetra</taxon>
    </lineage>
</organism>
<proteinExistence type="predicted"/>
<evidence type="ECO:0000313" key="2">
    <source>
        <dbReference type="Proteomes" id="UP000789396"/>
    </source>
</evidence>
<reference evidence="1" key="1">
    <citation type="submission" date="2021-06" db="EMBL/GenBank/DDBJ databases">
        <authorList>
            <person name="Kallberg Y."/>
            <person name="Tangrot J."/>
            <person name="Rosling A."/>
        </authorList>
    </citation>
    <scope>NUCLEOTIDE SEQUENCE</scope>
    <source>
        <strain evidence="1">IN212</strain>
    </source>
</reference>
<gene>
    <name evidence="1" type="ORF">RFULGI_LOCUS12897</name>
</gene>
<comment type="caution">
    <text evidence="1">The sequence shown here is derived from an EMBL/GenBank/DDBJ whole genome shotgun (WGS) entry which is preliminary data.</text>
</comment>
<dbReference type="Proteomes" id="UP000789396">
    <property type="component" value="Unassembled WGS sequence"/>
</dbReference>
<protein>
    <submittedName>
        <fullName evidence="1">16539_t:CDS:1</fullName>
    </submittedName>
</protein>
<feature type="non-terminal residue" evidence="1">
    <location>
        <position position="1"/>
    </location>
</feature>
<name>A0A9N9INK2_9GLOM</name>
<accession>A0A9N9INK2</accession>
<dbReference type="EMBL" id="CAJVPZ010032277">
    <property type="protein sequence ID" value="CAG8741475.1"/>
    <property type="molecule type" value="Genomic_DNA"/>
</dbReference>
<dbReference type="AlphaFoldDB" id="A0A9N9INK2"/>
<dbReference type="OrthoDB" id="10567423at2759"/>